<evidence type="ECO:0000313" key="3">
    <source>
        <dbReference type="Proteomes" id="UP000637757"/>
    </source>
</evidence>
<dbReference type="GO" id="GO:0016874">
    <property type="term" value="F:ligase activity"/>
    <property type="evidence" value="ECO:0007669"/>
    <property type="project" value="UniProtKB-KW"/>
</dbReference>
<proteinExistence type="predicted"/>
<keyword evidence="2" id="KW-0436">Ligase</keyword>
<organism evidence="2 3">
    <name type="scientific">Enterococcus lacertideformus</name>
    <dbReference type="NCBI Taxonomy" id="2771493"/>
    <lineage>
        <taxon>Bacteria</taxon>
        <taxon>Bacillati</taxon>
        <taxon>Bacillota</taxon>
        <taxon>Bacilli</taxon>
        <taxon>Lactobacillales</taxon>
        <taxon>Enterococcaceae</taxon>
        <taxon>Enterococcus</taxon>
    </lineage>
</organism>
<evidence type="ECO:0000256" key="1">
    <source>
        <dbReference type="SAM" id="Phobius"/>
    </source>
</evidence>
<dbReference type="AlphaFoldDB" id="A0A931F912"/>
<keyword evidence="1" id="KW-1133">Transmembrane helix</keyword>
<dbReference type="EMBL" id="JADAKE010000003">
    <property type="protein sequence ID" value="MBF8807225.1"/>
    <property type="molecule type" value="Genomic_DNA"/>
</dbReference>
<keyword evidence="1" id="KW-0812">Transmembrane</keyword>
<dbReference type="InterPro" id="IPR049504">
    <property type="entry name" value="O-antigen_lig"/>
</dbReference>
<keyword evidence="1" id="KW-0472">Membrane</keyword>
<dbReference type="Proteomes" id="UP000637757">
    <property type="component" value="Unassembled WGS sequence"/>
</dbReference>
<sequence length="104" mass="12089">MIYLFGAGYSSPFSPTDAEIKRSIVEIDWFDFLFSYGVIGFISYIAFFKKTIILLFFSKKNEMRDMLIIFFIYSFMGGHILVNSMTATFLAIYLSYSSDVEKIF</sequence>
<name>A0A931F912_9ENTE</name>
<evidence type="ECO:0000313" key="2">
    <source>
        <dbReference type="EMBL" id="MBF8807225.1"/>
    </source>
</evidence>
<protein>
    <submittedName>
        <fullName evidence="2">O-antigen ligase family protein</fullName>
    </submittedName>
</protein>
<reference evidence="2" key="1">
    <citation type="submission" date="2020-09" db="EMBL/GenBank/DDBJ databases">
        <title>Genomic insights into the novelty and pathogenicity of a unique biofilm-forming Enterococcus sp. bacteria (Enterococcus lacertideformus) identified in reptiles.</title>
        <authorList>
            <person name="Agius J.E."/>
            <person name="Phalen D.N."/>
            <person name="Rose K."/>
            <person name="Eden J.-S."/>
        </authorList>
    </citation>
    <scope>NUCLEOTIDE SEQUENCE</scope>
    <source>
        <strain evidence="2">PHRS 0518</strain>
    </source>
</reference>
<comment type="caution">
    <text evidence="2">The sequence shown here is derived from an EMBL/GenBank/DDBJ whole genome shotgun (WGS) entry which is preliminary data.</text>
</comment>
<gene>
    <name evidence="2" type="ORF">IC227_00915</name>
</gene>
<keyword evidence="3" id="KW-1185">Reference proteome</keyword>
<dbReference type="Pfam" id="PF13425">
    <property type="entry name" value="O-antigen_lig"/>
    <property type="match status" value="1"/>
</dbReference>
<accession>A0A931F912</accession>
<feature type="transmembrane region" description="Helical" evidence="1">
    <location>
        <begin position="33"/>
        <end position="57"/>
    </location>
</feature>
<feature type="transmembrane region" description="Helical" evidence="1">
    <location>
        <begin position="69"/>
        <end position="96"/>
    </location>
</feature>